<dbReference type="Gene3D" id="2.30.42.10">
    <property type="match status" value="2"/>
</dbReference>
<dbReference type="PROSITE" id="PS50106">
    <property type="entry name" value="PDZ"/>
    <property type="match status" value="1"/>
</dbReference>
<keyword evidence="4" id="KW-1185">Reference proteome</keyword>
<dbReference type="AlphaFoldDB" id="A0A9W8CIS8"/>
<accession>A0A9W8CIS8</accession>
<evidence type="ECO:0000256" key="1">
    <source>
        <dbReference type="SAM" id="MobiDB-lite"/>
    </source>
</evidence>
<dbReference type="Pfam" id="PF13365">
    <property type="entry name" value="Trypsin_2"/>
    <property type="match status" value="1"/>
</dbReference>
<dbReference type="Pfam" id="PF12812">
    <property type="entry name" value="PDZ_1"/>
    <property type="match status" value="1"/>
</dbReference>
<dbReference type="PANTHER" id="PTHR46366:SF1">
    <property type="entry name" value="PDZ DOMAIN-CONTAINING PROTEIN C1685.05"/>
    <property type="match status" value="1"/>
</dbReference>
<feature type="compositionally biased region" description="Low complexity" evidence="1">
    <location>
        <begin position="19"/>
        <end position="30"/>
    </location>
</feature>
<dbReference type="InterPro" id="IPR025926">
    <property type="entry name" value="PDZ-like_dom"/>
</dbReference>
<comment type="caution">
    <text evidence="3">The sequence shown here is derived from an EMBL/GenBank/DDBJ whole genome shotgun (WGS) entry which is preliminary data.</text>
</comment>
<evidence type="ECO:0000259" key="2">
    <source>
        <dbReference type="PROSITE" id="PS50106"/>
    </source>
</evidence>
<dbReference type="SUPFAM" id="SSF50494">
    <property type="entry name" value="Trypsin-like serine proteases"/>
    <property type="match status" value="1"/>
</dbReference>
<proteinExistence type="predicted"/>
<feature type="region of interest" description="Disordered" evidence="1">
    <location>
        <begin position="1"/>
        <end position="32"/>
    </location>
</feature>
<organism evidence="3 4">
    <name type="scientific">Coemansia asiatica</name>
    <dbReference type="NCBI Taxonomy" id="1052880"/>
    <lineage>
        <taxon>Eukaryota</taxon>
        <taxon>Fungi</taxon>
        <taxon>Fungi incertae sedis</taxon>
        <taxon>Zoopagomycota</taxon>
        <taxon>Kickxellomycotina</taxon>
        <taxon>Kickxellomycetes</taxon>
        <taxon>Kickxellales</taxon>
        <taxon>Kickxellaceae</taxon>
        <taxon>Coemansia</taxon>
    </lineage>
</organism>
<evidence type="ECO:0000313" key="4">
    <source>
        <dbReference type="Proteomes" id="UP001145021"/>
    </source>
</evidence>
<dbReference type="EMBL" id="JANBOH010000255">
    <property type="protein sequence ID" value="KAJ1643450.1"/>
    <property type="molecule type" value="Genomic_DNA"/>
</dbReference>
<reference evidence="3" key="1">
    <citation type="submission" date="2022-07" db="EMBL/GenBank/DDBJ databases">
        <title>Phylogenomic reconstructions and comparative analyses of Kickxellomycotina fungi.</title>
        <authorList>
            <person name="Reynolds N.K."/>
            <person name="Stajich J.E."/>
            <person name="Barry K."/>
            <person name="Grigoriev I.V."/>
            <person name="Crous P."/>
            <person name="Smith M.E."/>
        </authorList>
    </citation>
    <scope>NUCLEOTIDE SEQUENCE</scope>
    <source>
        <strain evidence="3">NBRC 105413</strain>
    </source>
</reference>
<dbReference type="InterPro" id="IPR036034">
    <property type="entry name" value="PDZ_sf"/>
</dbReference>
<dbReference type="InterPro" id="IPR009003">
    <property type="entry name" value="Peptidase_S1_PA"/>
</dbReference>
<name>A0A9W8CIS8_9FUNG</name>
<gene>
    <name evidence="3" type="ORF">LPJ64_004788</name>
</gene>
<feature type="domain" description="PDZ" evidence="2">
    <location>
        <begin position="262"/>
        <end position="312"/>
    </location>
</feature>
<sequence>MAIDNIVVPDQSDQNPGKASESASEQQQSSFSWNTIQDRLRESIISIRCQSAMFFDTESPGCGHATGFVVDAEQGIVLSNRHVMGPGPSFHKGVFFNNTEVFLQPCYYDPIHDFSFYRYDPEELQGFTPKAIELCPEKAQSGLEFRLVGNDSNEKMSVHSGELSQMDRNAPIYDYGYSDCNTFYIQASTTSKGGSSGSPVVNIEGQAVALNAGGKNQSLSCFLLPLHRVVYAFEYIKRREIPPRGTLQAVFKHITHVQAERFGLDLVAAVQEGGRTENATGFLIVDKILPDGPASGKLQVGDIVISINDTSIAEFPDMSAAVDAAVGQSVELKVFSGGTFRAEQVMVQDMYNITPSKLLRLGGATLHDMSFQKAVWASAPIYGVFIAMDTNGFIPERFRNSQHVIYAVNNQPTPNLDALLDIVADVRRDEPIVLTIKNMHDLRNESVVIARHPQITLPNMVFTRSAVTGFWSSQPYMGMSKVAARADSISTPSVSGSEEPMTAVESIVKETGKMRSFADAFAQSTVVIEASSICPADNGGYESDSGIGLVLDKQLGILLCCADLATNPTHMYTVTFGGLVRVPATLAYMHPLYPICFLKYDPALLAEEEEVVGSVAVSDLDIIGNDKSSLEEEEVLLDVGAQVTVYVGSLSKGIAQTSATVLSRSRAGSTTCNWCMDHGYFRAEVFGLVPSVALGQTSIGVVCNGNQRIGGLWLHQPTCCHRGSSGGTMVGLDISLVRPVLKSLKTAEDEVDIVRVLDVEFDTRSLATARILGVSDQHIRQMIQEPNPQSSVFMVSRILNKRNSDEPSLEVGDIVLSVDGRPVQHINDLACLYSRDLAKLKIVRNRIEQTLVLPTTGLSGINTRQVVCWAGAFMQKPWKRVLERANRIPSDVYTFSSFSGSPVSAELSDASAFVTAIDEQPVKTLEDVVRIVEALNNETASGFNARVASGKVFSSGKMPGRDVIVRGVTLAGQELVGTIRTNDHYFPAWQIQRGPKASDFWTWSAI</sequence>
<protein>
    <recommendedName>
        <fullName evidence="2">PDZ domain-containing protein</fullName>
    </recommendedName>
</protein>
<dbReference type="Gene3D" id="2.40.10.120">
    <property type="match status" value="1"/>
</dbReference>
<dbReference type="SMART" id="SM00228">
    <property type="entry name" value="PDZ"/>
    <property type="match status" value="2"/>
</dbReference>
<dbReference type="SUPFAM" id="SSF50156">
    <property type="entry name" value="PDZ domain-like"/>
    <property type="match status" value="2"/>
</dbReference>
<dbReference type="Proteomes" id="UP001145021">
    <property type="component" value="Unassembled WGS sequence"/>
</dbReference>
<dbReference type="PANTHER" id="PTHR46366">
    <property type="entry name" value="PRO-APOPTOTIC SERINE PROTEASE NMA111"/>
    <property type="match status" value="1"/>
</dbReference>
<dbReference type="InterPro" id="IPR001478">
    <property type="entry name" value="PDZ"/>
</dbReference>
<evidence type="ECO:0000313" key="3">
    <source>
        <dbReference type="EMBL" id="KAJ1643450.1"/>
    </source>
</evidence>
<dbReference type="Pfam" id="PF00595">
    <property type="entry name" value="PDZ"/>
    <property type="match status" value="1"/>
</dbReference>